<dbReference type="PANTHER" id="PTHR11476:SF7">
    <property type="entry name" value="HISTIDINE--TRNA LIGASE"/>
    <property type="match status" value="1"/>
</dbReference>
<dbReference type="PANTHER" id="PTHR11476">
    <property type="entry name" value="HISTIDYL-TRNA SYNTHETASE"/>
    <property type="match status" value="1"/>
</dbReference>
<dbReference type="EC" id="6.1.1.21" evidence="2"/>
<dbReference type="GO" id="GO:0003723">
    <property type="term" value="F:RNA binding"/>
    <property type="evidence" value="ECO:0007669"/>
    <property type="project" value="TreeGrafter"/>
</dbReference>
<organism evidence="7 8">
    <name type="scientific">Phanerochaete sordida</name>
    <dbReference type="NCBI Taxonomy" id="48140"/>
    <lineage>
        <taxon>Eukaryota</taxon>
        <taxon>Fungi</taxon>
        <taxon>Dikarya</taxon>
        <taxon>Basidiomycota</taxon>
        <taxon>Agaricomycotina</taxon>
        <taxon>Agaricomycetes</taxon>
        <taxon>Polyporales</taxon>
        <taxon>Phanerochaetaceae</taxon>
        <taxon>Phanerochaete</taxon>
    </lineage>
</organism>
<keyword evidence="3" id="KW-0547">Nucleotide-binding</keyword>
<dbReference type="Proteomes" id="UP000703269">
    <property type="component" value="Unassembled WGS sequence"/>
</dbReference>
<dbReference type="GO" id="GO:0006427">
    <property type="term" value="P:histidyl-tRNA aminoacylation"/>
    <property type="evidence" value="ECO:0007669"/>
    <property type="project" value="TreeGrafter"/>
</dbReference>
<protein>
    <recommendedName>
        <fullName evidence="2">histidine--tRNA ligase</fullName>
        <ecNumber evidence="2">6.1.1.21</ecNumber>
    </recommendedName>
</protein>
<reference evidence="7 8" key="1">
    <citation type="submission" date="2021-08" db="EMBL/GenBank/DDBJ databases">
        <title>Draft Genome Sequence of Phanerochaete sordida strain YK-624.</title>
        <authorList>
            <person name="Mori T."/>
            <person name="Dohra H."/>
            <person name="Suzuki T."/>
            <person name="Kawagishi H."/>
            <person name="Hirai H."/>
        </authorList>
    </citation>
    <scope>NUCLEOTIDE SEQUENCE [LARGE SCALE GENOMIC DNA]</scope>
    <source>
        <strain evidence="7 8">YK-624</strain>
    </source>
</reference>
<dbReference type="InterPro" id="IPR004154">
    <property type="entry name" value="Anticodon-bd"/>
</dbReference>
<dbReference type="SUPFAM" id="SSF52954">
    <property type="entry name" value="Class II aaRS ABD-related"/>
    <property type="match status" value="1"/>
</dbReference>
<comment type="similarity">
    <text evidence="1">Belongs to the class-II aminoacyl-tRNA synthetase family.</text>
</comment>
<dbReference type="CDD" id="cd00773">
    <property type="entry name" value="HisRS-like_core"/>
    <property type="match status" value="1"/>
</dbReference>
<dbReference type="InterPro" id="IPR006195">
    <property type="entry name" value="aa-tRNA-synth_II"/>
</dbReference>
<dbReference type="Pfam" id="PF03129">
    <property type="entry name" value="HGTP_anticodon"/>
    <property type="match status" value="1"/>
</dbReference>
<evidence type="ECO:0000256" key="3">
    <source>
        <dbReference type="ARBA" id="ARBA00022741"/>
    </source>
</evidence>
<evidence type="ECO:0000259" key="6">
    <source>
        <dbReference type="PROSITE" id="PS50862"/>
    </source>
</evidence>
<evidence type="ECO:0000256" key="4">
    <source>
        <dbReference type="ARBA" id="ARBA00047639"/>
    </source>
</evidence>
<dbReference type="Gene3D" id="3.30.930.10">
    <property type="entry name" value="Bira Bifunctional Protein, Domain 2"/>
    <property type="match status" value="1"/>
</dbReference>
<feature type="domain" description="Aminoacyl-transfer RNA synthetases class-II family profile" evidence="6">
    <location>
        <begin position="70"/>
        <end position="450"/>
    </location>
</feature>
<dbReference type="InterPro" id="IPR041715">
    <property type="entry name" value="HisRS-like_core"/>
</dbReference>
<dbReference type="OrthoDB" id="1906957at2759"/>
<keyword evidence="8" id="KW-1185">Reference proteome</keyword>
<dbReference type="InterPro" id="IPR036621">
    <property type="entry name" value="Anticodon-bd_dom_sf"/>
</dbReference>
<proteinExistence type="inferred from homology"/>
<dbReference type="AlphaFoldDB" id="A0A9P3GN89"/>
<evidence type="ECO:0000313" key="8">
    <source>
        <dbReference type="Proteomes" id="UP000703269"/>
    </source>
</evidence>
<dbReference type="GO" id="GO:0000166">
    <property type="term" value="F:nucleotide binding"/>
    <property type="evidence" value="ECO:0007669"/>
    <property type="project" value="UniProtKB-KW"/>
</dbReference>
<dbReference type="GO" id="GO:0005739">
    <property type="term" value="C:mitochondrion"/>
    <property type="evidence" value="ECO:0007669"/>
    <property type="project" value="TreeGrafter"/>
</dbReference>
<evidence type="ECO:0000313" key="7">
    <source>
        <dbReference type="EMBL" id="GJE97846.1"/>
    </source>
</evidence>
<sequence length="581" mass="63781">MATVESLTAQIAEQSALLNELRKQQAEGPEVEEVKKRLGDLKRTLGQMSGGSSREGGKKKERILLKTPKGTRDYSPAEMHCREHIERIVKDCFTTYGGSCLDTPVFERKEILAGKYGEDAKLIFDLKDQGGEELALRYDHTVPLARYLAMNGATTQAKLWQVGKVYRRDNPVMSKGRMREFTQADFDIAGVYDTMIPDAEIVGLLCTILTRLEVGEFTIKINHRKILDGIFEVCGVPLDKIRTISSAVDKLDKMPWADVKKEMTEEKGLDGAVADKIGEYVKHKGGPALLEQLSADATLMANASAKLGIEEMGILFQYLEAYGVVDKISFDMSLARGLDYYTGIIYEAITEASAPPGFTAANAFAATPETAPAPAPAPPAKKDKKKKPAGEEEDEEIDESKVGVGSIAAGGRYDGLVGMFTAAAAGEGKKAAQLPCIGVSIGMDRIFAIVWPRWVERGMRSKDTMAYVMAAGDGLLTERLRLVQELRAAGIKTDFMFKRKPKLPAQFTAGERDEVPFAIILGEEEIKAGLVTVKEQRWEVVGGEKRKIENEDKGVKIARSQLIDWIKGTPTYQGWSTGKLI</sequence>
<dbReference type="Gene3D" id="3.40.50.800">
    <property type="entry name" value="Anticodon-binding domain"/>
    <property type="match status" value="1"/>
</dbReference>
<dbReference type="PROSITE" id="PS50862">
    <property type="entry name" value="AA_TRNA_LIGASE_II"/>
    <property type="match status" value="1"/>
</dbReference>
<comment type="catalytic activity">
    <reaction evidence="4">
        <text>tRNA(His) + L-histidine + ATP = L-histidyl-tRNA(His) + AMP + diphosphate + H(+)</text>
        <dbReference type="Rhea" id="RHEA:17313"/>
        <dbReference type="Rhea" id="RHEA-COMP:9665"/>
        <dbReference type="Rhea" id="RHEA-COMP:9689"/>
        <dbReference type="ChEBI" id="CHEBI:15378"/>
        <dbReference type="ChEBI" id="CHEBI:30616"/>
        <dbReference type="ChEBI" id="CHEBI:33019"/>
        <dbReference type="ChEBI" id="CHEBI:57595"/>
        <dbReference type="ChEBI" id="CHEBI:78442"/>
        <dbReference type="ChEBI" id="CHEBI:78527"/>
        <dbReference type="ChEBI" id="CHEBI:456215"/>
        <dbReference type="EC" id="6.1.1.21"/>
    </reaction>
</comment>
<evidence type="ECO:0000256" key="5">
    <source>
        <dbReference type="SAM" id="MobiDB-lite"/>
    </source>
</evidence>
<dbReference type="GO" id="GO:0005829">
    <property type="term" value="C:cytosol"/>
    <property type="evidence" value="ECO:0007669"/>
    <property type="project" value="TreeGrafter"/>
</dbReference>
<evidence type="ECO:0000256" key="2">
    <source>
        <dbReference type="ARBA" id="ARBA00012815"/>
    </source>
</evidence>
<dbReference type="SUPFAM" id="SSF55681">
    <property type="entry name" value="Class II aaRS and biotin synthetases"/>
    <property type="match status" value="1"/>
</dbReference>
<name>A0A9P3GN89_9APHY</name>
<evidence type="ECO:0000256" key="1">
    <source>
        <dbReference type="ARBA" id="ARBA00008226"/>
    </source>
</evidence>
<dbReference type="GO" id="GO:0004821">
    <property type="term" value="F:histidine-tRNA ligase activity"/>
    <property type="evidence" value="ECO:0007669"/>
    <property type="project" value="UniProtKB-EC"/>
</dbReference>
<dbReference type="InterPro" id="IPR045864">
    <property type="entry name" value="aa-tRNA-synth_II/BPL/LPL"/>
</dbReference>
<comment type="caution">
    <text evidence="7">The sequence shown here is derived from an EMBL/GenBank/DDBJ whole genome shotgun (WGS) entry which is preliminary data.</text>
</comment>
<dbReference type="EMBL" id="BPQB01000077">
    <property type="protein sequence ID" value="GJE97846.1"/>
    <property type="molecule type" value="Genomic_DNA"/>
</dbReference>
<dbReference type="GO" id="GO:0032543">
    <property type="term" value="P:mitochondrial translation"/>
    <property type="evidence" value="ECO:0007669"/>
    <property type="project" value="TreeGrafter"/>
</dbReference>
<accession>A0A9P3GN89</accession>
<gene>
    <name evidence="7" type="ORF">PsYK624_140680</name>
</gene>
<dbReference type="Pfam" id="PF13393">
    <property type="entry name" value="tRNA-synt_His"/>
    <property type="match status" value="1"/>
</dbReference>
<feature type="region of interest" description="Disordered" evidence="5">
    <location>
        <begin position="369"/>
        <end position="401"/>
    </location>
</feature>